<dbReference type="Pfam" id="PF00201">
    <property type="entry name" value="UDPGT"/>
    <property type="match status" value="1"/>
</dbReference>
<dbReference type="FunFam" id="3.40.50.2000:FF:000019">
    <property type="entry name" value="Glycosyltransferase"/>
    <property type="match status" value="1"/>
</dbReference>
<keyword evidence="4" id="KW-1185">Reference proteome</keyword>
<accession>A0A6A4QA61</accession>
<comment type="similarity">
    <text evidence="1">Belongs to the UDP-glycosyltransferase family.</text>
</comment>
<name>A0A6A4QA61_LUPAL</name>
<evidence type="ECO:0000256" key="2">
    <source>
        <dbReference type="ARBA" id="ARBA00022679"/>
    </source>
</evidence>
<dbReference type="CDD" id="cd03784">
    <property type="entry name" value="GT1_Gtf-like"/>
    <property type="match status" value="1"/>
</dbReference>
<sequence>MLSNRLFPNSIHNQRHAPSFTVHSITMFHHFLLVAYPAQGHINPALQFAKRLIHLGAHVTFSTTLHLHRRISNKLTIPGLNYVPFSDGYDNGFKAKHESDFALYQSELKIRGSEFLSNIILSNAKDGSHPFTCVVYTLILSWVAEVARGFHLSSALLWVQPATVFDIFYYHSHGYSDYIYDKTKDKESSSSCSIELPGLPLLLAPNDLPSYLVASSSSSNWSSVFLPMFEGHFRVLDNETNPIVLVNTFEALESEALRVVDKLNVISIGPLIPFDTSYGGDICHSSDDYIEWLDSKPELSVVYVSFGSFLVLSKIQTEELARALLDCGHPFLWVIREKEKTGEEENEKEEDEELSCIEELEKNGKIVKWCSQVEVLSHPSLGCFLTHCGWNSTMECLVSGVPVVAFPQKTDQKTNAKLIEDLWKIGVRVDHVVNDEEIVKGEEIKKCLEVVMGNGEKGEELRRNAKKWKGLAKEALKEGGSSHKNLRGFLDEIVG</sequence>
<dbReference type="GO" id="GO:0080043">
    <property type="term" value="F:quercetin 3-O-glucosyltransferase activity"/>
    <property type="evidence" value="ECO:0007669"/>
    <property type="project" value="TreeGrafter"/>
</dbReference>
<evidence type="ECO:0000313" key="4">
    <source>
        <dbReference type="Proteomes" id="UP000447434"/>
    </source>
</evidence>
<organism evidence="3 4">
    <name type="scientific">Lupinus albus</name>
    <name type="common">White lupine</name>
    <name type="synonym">Lupinus termis</name>
    <dbReference type="NCBI Taxonomy" id="3870"/>
    <lineage>
        <taxon>Eukaryota</taxon>
        <taxon>Viridiplantae</taxon>
        <taxon>Streptophyta</taxon>
        <taxon>Embryophyta</taxon>
        <taxon>Tracheophyta</taxon>
        <taxon>Spermatophyta</taxon>
        <taxon>Magnoliopsida</taxon>
        <taxon>eudicotyledons</taxon>
        <taxon>Gunneridae</taxon>
        <taxon>Pentapetalae</taxon>
        <taxon>rosids</taxon>
        <taxon>fabids</taxon>
        <taxon>Fabales</taxon>
        <taxon>Fabaceae</taxon>
        <taxon>Papilionoideae</taxon>
        <taxon>50 kb inversion clade</taxon>
        <taxon>genistoids sensu lato</taxon>
        <taxon>core genistoids</taxon>
        <taxon>Genisteae</taxon>
        <taxon>Lupinus</taxon>
    </lineage>
</organism>
<proteinExistence type="inferred from homology"/>
<evidence type="ECO:0000313" key="3">
    <source>
        <dbReference type="EMBL" id="KAE9610469.1"/>
    </source>
</evidence>
<evidence type="ECO:0000256" key="1">
    <source>
        <dbReference type="ARBA" id="ARBA00009995"/>
    </source>
</evidence>
<dbReference type="SUPFAM" id="SSF53756">
    <property type="entry name" value="UDP-Glycosyltransferase/glycogen phosphorylase"/>
    <property type="match status" value="1"/>
</dbReference>
<dbReference type="PANTHER" id="PTHR11926">
    <property type="entry name" value="GLUCOSYL/GLUCURONOSYL TRANSFERASES"/>
    <property type="match status" value="1"/>
</dbReference>
<protein>
    <submittedName>
        <fullName evidence="3">Putative crocetin glucosyltransferase</fullName>
    </submittedName>
</protein>
<dbReference type="EMBL" id="WOCE01000007">
    <property type="protein sequence ID" value="KAE9610469.1"/>
    <property type="molecule type" value="Genomic_DNA"/>
</dbReference>
<comment type="caution">
    <text evidence="3">The sequence shown here is derived from an EMBL/GenBank/DDBJ whole genome shotgun (WGS) entry which is preliminary data.</text>
</comment>
<dbReference type="OrthoDB" id="5835829at2759"/>
<gene>
    <name evidence="3" type="ORF">Lalb_Chr07g0186931</name>
</gene>
<dbReference type="Proteomes" id="UP000447434">
    <property type="component" value="Chromosome 7"/>
</dbReference>
<reference evidence="4" key="1">
    <citation type="journal article" date="2020" name="Nat. Commun.">
        <title>Genome sequence of the cluster root forming white lupin.</title>
        <authorList>
            <person name="Hufnagel B."/>
            <person name="Marques A."/>
            <person name="Soriano A."/>
            <person name="Marques L."/>
            <person name="Divol F."/>
            <person name="Doumas P."/>
            <person name="Sallet E."/>
            <person name="Mancinotti D."/>
            <person name="Carrere S."/>
            <person name="Marande W."/>
            <person name="Arribat S."/>
            <person name="Keller J."/>
            <person name="Huneau C."/>
            <person name="Blein T."/>
            <person name="Aime D."/>
            <person name="Laguerre M."/>
            <person name="Taylor J."/>
            <person name="Schubert V."/>
            <person name="Nelson M."/>
            <person name="Geu-Flores F."/>
            <person name="Crespi M."/>
            <person name="Gallardo-Guerrero K."/>
            <person name="Delaux P.-M."/>
            <person name="Salse J."/>
            <person name="Berges H."/>
            <person name="Guyot R."/>
            <person name="Gouzy J."/>
            <person name="Peret B."/>
        </authorList>
    </citation>
    <scope>NUCLEOTIDE SEQUENCE [LARGE SCALE GENOMIC DNA]</scope>
    <source>
        <strain evidence="4">cv. Amiga</strain>
    </source>
</reference>
<dbReference type="InterPro" id="IPR002213">
    <property type="entry name" value="UDP_glucos_trans"/>
</dbReference>
<dbReference type="Gene3D" id="3.40.50.2000">
    <property type="entry name" value="Glycogen Phosphorylase B"/>
    <property type="match status" value="2"/>
</dbReference>
<dbReference type="PANTHER" id="PTHR11926:SF870">
    <property type="entry name" value="UDP-GLYCOSYLTRANSFERASE 75B1"/>
    <property type="match status" value="1"/>
</dbReference>
<dbReference type="AlphaFoldDB" id="A0A6A4QA61"/>
<dbReference type="GO" id="GO:0080044">
    <property type="term" value="F:quercetin 7-O-glucosyltransferase activity"/>
    <property type="evidence" value="ECO:0007669"/>
    <property type="project" value="TreeGrafter"/>
</dbReference>
<keyword evidence="2 3" id="KW-0808">Transferase</keyword>